<dbReference type="GO" id="GO:0003676">
    <property type="term" value="F:nucleic acid binding"/>
    <property type="evidence" value="ECO:0007669"/>
    <property type="project" value="InterPro"/>
</dbReference>
<evidence type="ECO:0000256" key="7">
    <source>
        <dbReference type="ARBA" id="ARBA00022801"/>
    </source>
</evidence>
<name>A0A1E4TQX9_PACTA</name>
<keyword evidence="10" id="KW-1185">Reference proteome</keyword>
<evidence type="ECO:0000256" key="1">
    <source>
        <dbReference type="ARBA" id="ARBA00000077"/>
    </source>
</evidence>
<protein>
    <recommendedName>
        <fullName evidence="3">ribonuclease H</fullName>
        <ecNumber evidence="3">3.1.26.4</ecNumber>
    </recommendedName>
</protein>
<dbReference type="Gene3D" id="3.30.420.10">
    <property type="entry name" value="Ribonuclease H-like superfamily/Ribonuclease H"/>
    <property type="match status" value="1"/>
</dbReference>
<evidence type="ECO:0000256" key="4">
    <source>
        <dbReference type="ARBA" id="ARBA00022722"/>
    </source>
</evidence>
<gene>
    <name evidence="9" type="ORF">PACTADRAFT_34955</name>
</gene>
<dbReference type="InterPro" id="IPR050092">
    <property type="entry name" value="RNase_H"/>
</dbReference>
<evidence type="ECO:0000259" key="8">
    <source>
        <dbReference type="PROSITE" id="PS50879"/>
    </source>
</evidence>
<dbReference type="GO" id="GO:0046872">
    <property type="term" value="F:metal ion binding"/>
    <property type="evidence" value="ECO:0007669"/>
    <property type="project" value="UniProtKB-KW"/>
</dbReference>
<dbReference type="AlphaFoldDB" id="A0A1E4TQX9"/>
<evidence type="ECO:0000256" key="5">
    <source>
        <dbReference type="ARBA" id="ARBA00022723"/>
    </source>
</evidence>
<proteinExistence type="inferred from homology"/>
<dbReference type="OrthoDB" id="407198at2759"/>
<evidence type="ECO:0000313" key="10">
    <source>
        <dbReference type="Proteomes" id="UP000094236"/>
    </source>
</evidence>
<keyword evidence="6" id="KW-0255">Endonuclease</keyword>
<keyword evidence="7" id="KW-0378">Hydrolase</keyword>
<dbReference type="STRING" id="669874.A0A1E4TQX9"/>
<dbReference type="SUPFAM" id="SSF53098">
    <property type="entry name" value="Ribonuclease H-like"/>
    <property type="match status" value="1"/>
</dbReference>
<dbReference type="EMBL" id="KV454016">
    <property type="protein sequence ID" value="ODV94143.1"/>
    <property type="molecule type" value="Genomic_DNA"/>
</dbReference>
<dbReference type="GO" id="GO:0004523">
    <property type="term" value="F:RNA-DNA hybrid ribonuclease activity"/>
    <property type="evidence" value="ECO:0007669"/>
    <property type="project" value="UniProtKB-EC"/>
</dbReference>
<dbReference type="InterPro" id="IPR002156">
    <property type="entry name" value="RNaseH_domain"/>
</dbReference>
<dbReference type="PROSITE" id="PS50879">
    <property type="entry name" value="RNASE_H_1"/>
    <property type="match status" value="1"/>
</dbReference>
<dbReference type="PANTHER" id="PTHR10642:SF26">
    <property type="entry name" value="RIBONUCLEASE H1"/>
    <property type="match status" value="1"/>
</dbReference>
<keyword evidence="4" id="KW-0540">Nuclease</keyword>
<dbReference type="InterPro" id="IPR012337">
    <property type="entry name" value="RNaseH-like_sf"/>
</dbReference>
<dbReference type="Proteomes" id="UP000094236">
    <property type="component" value="Unassembled WGS sequence"/>
</dbReference>
<dbReference type="InterPro" id="IPR036397">
    <property type="entry name" value="RNaseH_sf"/>
</dbReference>
<dbReference type="PANTHER" id="PTHR10642">
    <property type="entry name" value="RIBONUCLEASE H1"/>
    <property type="match status" value="1"/>
</dbReference>
<accession>A0A1E4TQX9</accession>
<evidence type="ECO:0000256" key="3">
    <source>
        <dbReference type="ARBA" id="ARBA00012180"/>
    </source>
</evidence>
<dbReference type="Pfam" id="PF00075">
    <property type="entry name" value="RNase_H"/>
    <property type="match status" value="1"/>
</dbReference>
<evidence type="ECO:0000256" key="6">
    <source>
        <dbReference type="ARBA" id="ARBA00022759"/>
    </source>
</evidence>
<dbReference type="EC" id="3.1.26.4" evidence="3"/>
<sequence length="167" mass="19532">MAHANMNQDLKVFGGYSILYAERNLDPRSRYYFMNPYHQRITIQRAELLAVSKALENIIDDLYGKYSSNKKYAINTESSYVIGCLTRWYKQWEINGYINAKGNPVLNQRLIRSILTKLNVINAVYEKRGWRKLYFNKISIESRNFASNKSNTLARNGAIWAITKFDN</sequence>
<dbReference type="GO" id="GO:0043137">
    <property type="term" value="P:DNA replication, removal of RNA primer"/>
    <property type="evidence" value="ECO:0007669"/>
    <property type="project" value="TreeGrafter"/>
</dbReference>
<evidence type="ECO:0000313" key="9">
    <source>
        <dbReference type="EMBL" id="ODV94143.1"/>
    </source>
</evidence>
<organism evidence="9 10">
    <name type="scientific">Pachysolen tannophilus NRRL Y-2460</name>
    <dbReference type="NCBI Taxonomy" id="669874"/>
    <lineage>
        <taxon>Eukaryota</taxon>
        <taxon>Fungi</taxon>
        <taxon>Dikarya</taxon>
        <taxon>Ascomycota</taxon>
        <taxon>Saccharomycotina</taxon>
        <taxon>Pichiomycetes</taxon>
        <taxon>Pachysolenaceae</taxon>
        <taxon>Pachysolen</taxon>
    </lineage>
</organism>
<comment type="catalytic activity">
    <reaction evidence="1">
        <text>Endonucleolytic cleavage to 5'-phosphomonoester.</text>
        <dbReference type="EC" id="3.1.26.4"/>
    </reaction>
</comment>
<comment type="similarity">
    <text evidence="2">Belongs to the RNase H family.</text>
</comment>
<reference evidence="10" key="1">
    <citation type="submission" date="2016-05" db="EMBL/GenBank/DDBJ databases">
        <title>Comparative genomics of biotechnologically important yeasts.</title>
        <authorList>
            <consortium name="DOE Joint Genome Institute"/>
            <person name="Riley R."/>
            <person name="Haridas S."/>
            <person name="Wolfe K.H."/>
            <person name="Lopes M.R."/>
            <person name="Hittinger C.T."/>
            <person name="Goker M."/>
            <person name="Salamov A."/>
            <person name="Wisecaver J."/>
            <person name="Long T.M."/>
            <person name="Aerts A.L."/>
            <person name="Barry K."/>
            <person name="Choi C."/>
            <person name="Clum A."/>
            <person name="Coughlan A.Y."/>
            <person name="Deshpande S."/>
            <person name="Douglass A.P."/>
            <person name="Hanson S.J."/>
            <person name="Klenk H.-P."/>
            <person name="Labutti K."/>
            <person name="Lapidus A."/>
            <person name="Lindquist E."/>
            <person name="Lipzen A."/>
            <person name="Meier-Kolthoff J.P."/>
            <person name="Ohm R.A."/>
            <person name="Otillar R.P."/>
            <person name="Pangilinan J."/>
            <person name="Peng Y."/>
            <person name="Rokas A."/>
            <person name="Rosa C.A."/>
            <person name="Scheuner C."/>
            <person name="Sibirny A.A."/>
            <person name="Slot J.C."/>
            <person name="Stielow J.B."/>
            <person name="Sun H."/>
            <person name="Kurtzman C.P."/>
            <person name="Blackwell M."/>
            <person name="Grigoriev I.V."/>
            <person name="Jeffries T.W."/>
        </authorList>
    </citation>
    <scope>NUCLEOTIDE SEQUENCE [LARGE SCALE GENOMIC DNA]</scope>
    <source>
        <strain evidence="10">NRRL Y-2460</strain>
    </source>
</reference>
<keyword evidence="5" id="KW-0479">Metal-binding</keyword>
<feature type="domain" description="RNase H type-1" evidence="8">
    <location>
        <begin position="1"/>
        <end position="159"/>
    </location>
</feature>
<evidence type="ECO:0000256" key="2">
    <source>
        <dbReference type="ARBA" id="ARBA00005300"/>
    </source>
</evidence>